<feature type="region of interest" description="N-terminal hotdog fold" evidence="7">
    <location>
        <begin position="1970"/>
        <end position="2098"/>
    </location>
</feature>
<comment type="similarity">
    <text evidence="2">Belongs to the enoyl-CoA hydratase/isomerase family.</text>
</comment>
<dbReference type="InterPro" id="IPR020841">
    <property type="entry name" value="PKS_Beta-ketoAc_synthase_dom"/>
</dbReference>
<feature type="region of interest" description="C-terminal hotdog fold" evidence="7">
    <location>
        <begin position="2112"/>
        <end position="2251"/>
    </location>
</feature>
<dbReference type="PROSITE" id="PS00606">
    <property type="entry name" value="KS3_1"/>
    <property type="match status" value="1"/>
</dbReference>
<dbReference type="InterPro" id="IPR049900">
    <property type="entry name" value="PKS_mFAS_DH"/>
</dbReference>
<dbReference type="SUPFAM" id="SSF54637">
    <property type="entry name" value="Thioesterase/thiol ester dehydrase-isomerase"/>
    <property type="match status" value="1"/>
</dbReference>
<dbReference type="InterPro" id="IPR014031">
    <property type="entry name" value="Ketoacyl_synth_C"/>
</dbReference>
<dbReference type="Gene3D" id="3.10.129.110">
    <property type="entry name" value="Polyketide synthase dehydratase"/>
    <property type="match status" value="1"/>
</dbReference>
<evidence type="ECO:0000256" key="6">
    <source>
        <dbReference type="ARBA" id="ARBA00023315"/>
    </source>
</evidence>
<keyword evidence="6" id="KW-0012">Acyltransferase</keyword>
<dbReference type="Pfam" id="PF01575">
    <property type="entry name" value="MaoC_dehydratas"/>
    <property type="match status" value="1"/>
</dbReference>
<dbReference type="GO" id="GO:0005886">
    <property type="term" value="C:plasma membrane"/>
    <property type="evidence" value="ECO:0007669"/>
    <property type="project" value="TreeGrafter"/>
</dbReference>
<dbReference type="GO" id="GO:0006633">
    <property type="term" value="P:fatty acid biosynthetic process"/>
    <property type="evidence" value="ECO:0007669"/>
    <property type="project" value="InterPro"/>
</dbReference>
<dbReference type="PROSITE" id="PS52019">
    <property type="entry name" value="PKS_MFAS_DH"/>
    <property type="match status" value="1"/>
</dbReference>
<dbReference type="Pfam" id="PF14765">
    <property type="entry name" value="PS-DH"/>
    <property type="match status" value="1"/>
</dbReference>
<evidence type="ECO:0000256" key="5">
    <source>
        <dbReference type="ARBA" id="ARBA00022679"/>
    </source>
</evidence>
<evidence type="ECO:0000256" key="2">
    <source>
        <dbReference type="ARBA" id="ARBA00005254"/>
    </source>
</evidence>
<dbReference type="InterPro" id="IPR042104">
    <property type="entry name" value="PKS_dehydratase_sf"/>
</dbReference>
<dbReference type="Pfam" id="PF02801">
    <property type="entry name" value="Ketoacyl-synt_C"/>
    <property type="match status" value="1"/>
</dbReference>
<evidence type="ECO:0000259" key="9">
    <source>
        <dbReference type="PROSITE" id="PS52004"/>
    </source>
</evidence>
<feature type="region of interest" description="Disordered" evidence="8">
    <location>
        <begin position="1305"/>
        <end position="1328"/>
    </location>
</feature>
<dbReference type="Gene3D" id="3.10.129.10">
    <property type="entry name" value="Hotdog Thioesterase"/>
    <property type="match status" value="1"/>
</dbReference>
<dbReference type="Pfam" id="PF16197">
    <property type="entry name" value="KAsynt_C_assoc"/>
    <property type="match status" value="1"/>
</dbReference>
<dbReference type="InterPro" id="IPR009081">
    <property type="entry name" value="PP-bd_ACP"/>
</dbReference>
<dbReference type="PROSITE" id="PS52004">
    <property type="entry name" value="KS3_2"/>
    <property type="match status" value="1"/>
</dbReference>
<keyword evidence="4" id="KW-0597">Phosphoprotein</keyword>
<dbReference type="InterPro" id="IPR023214">
    <property type="entry name" value="HAD_sf"/>
</dbReference>
<evidence type="ECO:0000256" key="1">
    <source>
        <dbReference type="ARBA" id="ARBA00005005"/>
    </source>
</evidence>
<dbReference type="Pfam" id="PF00550">
    <property type="entry name" value="PP-binding"/>
    <property type="match status" value="1"/>
</dbReference>
<dbReference type="InterPro" id="IPR016039">
    <property type="entry name" value="Thiolase-like"/>
</dbReference>
<dbReference type="InterPro" id="IPR049552">
    <property type="entry name" value="PKS_DH_N"/>
</dbReference>
<feature type="region of interest" description="Disordered" evidence="8">
    <location>
        <begin position="578"/>
        <end position="599"/>
    </location>
</feature>
<evidence type="ECO:0000256" key="3">
    <source>
        <dbReference type="ARBA" id="ARBA00022450"/>
    </source>
</evidence>
<dbReference type="CDD" id="cd03441">
    <property type="entry name" value="R_hydratase_like"/>
    <property type="match status" value="1"/>
</dbReference>
<dbReference type="UniPathway" id="UPA00659"/>
<comment type="caution">
    <text evidence="7">Lacks conserved residue(s) required for the propagation of feature annotation.</text>
</comment>
<dbReference type="Gene3D" id="1.10.1240.100">
    <property type="match status" value="1"/>
</dbReference>
<dbReference type="InterPro" id="IPR036514">
    <property type="entry name" value="SGNH_hydro_sf"/>
</dbReference>
<dbReference type="Pfam" id="PF21089">
    <property type="entry name" value="PKS_DH_N"/>
    <property type="match status" value="1"/>
</dbReference>
<feature type="region of interest" description="Disordered" evidence="8">
    <location>
        <begin position="246"/>
        <end position="273"/>
    </location>
</feature>
<feature type="compositionally biased region" description="Basic and acidic residues" evidence="8">
    <location>
        <begin position="1160"/>
        <end position="1175"/>
    </location>
</feature>
<dbReference type="GO" id="GO:0004312">
    <property type="term" value="F:fatty acid synthase activity"/>
    <property type="evidence" value="ECO:0007669"/>
    <property type="project" value="TreeGrafter"/>
</dbReference>
<sequence>MASRPGRAREQRRGDRMNTPATAAGHGDEHVVTVRLDSSDMARFARASGDRNPLHTDAGYARRTPFGEPVAHGVLAALRILAAAGARPGLRLASLDIRFPAPVFPGRGYRWSVTEDADGADAGKGGLLVSASLFDGDRPVLTLDAGYADAAGPAAELPSAGGAVWSRTTAAARPGAEIRAGLTAEAPYAPDWAELNALVADWDLGERGIGAAQLAALAWCSYTAGMELPGESSLLSRISLTFPAAAADDTDDADTDDAEASDADDENGTDSIGSATLRGKAEVTAFHAGFAALTVVGTLRSGDPDDTTARTVAEAEIQVRARPEATSARIERLTALLPPSDRLDGKVAVVAGGSRGLGAALVQALASQGCTVYLGYHRSREAAEEVREALGDAAGRVLLAGGDCADPDWCGELRERVIAEQGRCDILVLNACPPLHDMDVTADGGARLVEYVRESLAMVQAPTAAFVSDVAANEGTVLAISSVAVTDPPRGWPHYVAAKTALEGLLRSLVAEQPRVRCVVARPPRLRTTLTHAPASGEQPLEPEVVAATLVARLSAPGTASGRDIELVEEFPVAPVSTAETPAAEPASPVPAVSAGGEGEEPVDGRLVVSATFTAQPIEGALRFWSGHLGLALGVEFTDYGQVFQQLLDPNSDFGTNRRGCNLLLLRPQDWPGDDLPRTTEDFAAAVGSFAGRSRVPLVVLLCPASPDAMEDEARAGALADAERTLRTALEPMSGVHLLDWDHFGRLYRVAEHHDAMREELGHIPYTPQAYTALATVAMRAVRALLRPPAKVLVLDCDNTLWRGVCGEDGADGVLLEEGHLRLQRWALELRQRGVLLALASKNVEQDVEAVFEREDMVLRPEHIAARRVNWEPKSLNMAAMAEELGFGLDAFVFLDDNPVETAGMAAAHPQVLTLTLPEDAAGFPALLDHLWAFDQLGVTAEDGRRADYYRAGQERDRFRRSTMDYSAFIEGLGLDIAVAEATAEQAPRVSQLTYRTNQFNTTGVRRTESEIRGLADEGGTCWATAVSDRFGDYGLVSIAFTRGEDRALVVDGLMMSCRVLGRGVEHRVLAHLGEQALQGGFDRLDVPFRPTERNAPVRRFLDSVAGDYAEPETPGSAENGASGSADGALVYRLPAKYAAAVSFRPVDPAEQEEPAAPETEAKGGDRAKEEEKAKAAAVAVRPESLAVIATELTGIDEVHARVTADERPTGTADGSEDGRGGGTADVLTGVRKAFHEVLRVPLDRLREGTTLEELQLSSFTIVDLTVCLEREFGSLPRTLLFEHRTLGGVVEAISDRLGLVPASGRAGSEVRQPARAATASAEPGGGPEPIAVVGVAGRYPGARDLDELARRLLRGQSSVTEIPEERWDHTRYFDPSGSDPAGSYSKWACLLDDVARFDSLFFGISPREAELMDPQQRLFLEVAYETLQDAGHTPDTLGSDVGVYVGAMAPDYAVLSAQAALDGRATLPYAAHYQIANRVSYAFDFTGPSLSVDTACSSSGVALHLASQDLRLGRVNAALVGGVNLILHPSRHVQYAHMGMLSRTGRCRAFGAGADGMVMGEGVGAVLLKPLSQALRDGDRVHALILGTATNSGGRTQGFTVPSPDAQAELVTAALRDARVDPATVSVLEAHGTGTPLGDPIEITGLTKAFGPSSPERARCAVGSIKTTIGHLEPAAAIAGLTKVLLQLRHRTIMPTPGAETPNPDIEFDATPFFVPDRPMPWDAVDGTRRAGISSFGAGGVNAHVVVEEYTGAQPPRGPADGTHLVVISAKDSAQLDEHCADVADRVKNNSGDLRLSEVAYQSQMRRQPLAHRMAVLVDDLHQLADVLTAAAAGSPPAERCWITAFDPDAPRPAPESFETTVRDALERRDLAGLAEAWVAGAEVRWADLHDGPLRHADLPSYPFARVRHWLREAEPAPGAGPDAVPSSLDDRRLRGVMEGLTAAGDQARTLLDRLAGVVPAAANTTVPHPLVHRNVSDFTEERFRSRWTEDDALLGDYRVDGRPRLPGAVWIEAARAAVALAHGRNAGETGVRLGELAWYEPHGQHSGAPRPVDIGLAQNSDGSVDFDCYEPDDTSADGDDVRVLCQGHATLVPSAPAGRIDLRRLLGGSTPLGTPASHEAALGVAGLHLGASYRSLVELRRGEDYLLAELRLPPAAAGPHPEALVAHPVLLAAAFLVAAVRDGSGAPAALEPSEVAEVTFHAPCGDGAYSIATEGAAPGTTDLDLCDRDGHLLIRLSGIRFARGDEGTC</sequence>
<feature type="domain" description="PKS/mFAS DH" evidence="10">
    <location>
        <begin position="1970"/>
        <end position="2251"/>
    </location>
</feature>
<comment type="pathway">
    <text evidence="1">Lipid metabolism; fatty acid beta-oxidation.</text>
</comment>
<dbReference type="PRINTS" id="PR00081">
    <property type="entry name" value="GDHRDH"/>
</dbReference>
<dbReference type="GO" id="GO:0071770">
    <property type="term" value="P:DIM/DIP cell wall layer assembly"/>
    <property type="evidence" value="ECO:0007669"/>
    <property type="project" value="TreeGrafter"/>
</dbReference>
<feature type="compositionally biased region" description="Basic and acidic residues" evidence="8">
    <location>
        <begin position="7"/>
        <end position="16"/>
    </location>
</feature>
<dbReference type="InterPro" id="IPR020807">
    <property type="entry name" value="PKS_DH"/>
</dbReference>
<dbReference type="Gene3D" id="3.40.50.720">
    <property type="entry name" value="NAD(P)-binding Rossmann-like Domain"/>
    <property type="match status" value="1"/>
</dbReference>
<dbReference type="InterPro" id="IPR036736">
    <property type="entry name" value="ACP-like_sf"/>
</dbReference>
<dbReference type="InterPro" id="IPR029069">
    <property type="entry name" value="HotDog_dom_sf"/>
</dbReference>
<name>K9M852_9ACTN</name>
<dbReference type="NCBIfam" id="TIGR01681">
    <property type="entry name" value="HAD-SF-IIIC"/>
    <property type="match status" value="1"/>
</dbReference>
<dbReference type="GO" id="GO:0004300">
    <property type="term" value="F:enoyl-CoA hydratase activity"/>
    <property type="evidence" value="ECO:0007669"/>
    <property type="project" value="UniProtKB-ARBA"/>
</dbReference>
<reference evidence="11" key="1">
    <citation type="submission" date="2011-12" db="EMBL/GenBank/DDBJ databases">
        <title>Crystal Structure and Biosynthesis of the Antibiotic SIA7248, a Symmetrical Dimer Polyketide Assembled by an Unusual Polyketide Synthase Harboring a Free-Standing KR Domain.</title>
        <authorList>
            <person name="Zou Y."/>
            <person name="Yin H."/>
            <person name="Kong D."/>
            <person name="Deng Z."/>
            <person name="Lin S."/>
        </authorList>
    </citation>
    <scope>NUCLEOTIDE SEQUENCE</scope>
    <source>
        <strain evidence="11">A7248</strain>
    </source>
</reference>
<feature type="region of interest" description="Disordered" evidence="8">
    <location>
        <begin position="1146"/>
        <end position="1176"/>
    </location>
</feature>
<dbReference type="FunFam" id="3.40.47.10:FF:000019">
    <property type="entry name" value="Polyketide synthase type I"/>
    <property type="match status" value="1"/>
</dbReference>
<feature type="region of interest" description="Disordered" evidence="8">
    <location>
        <begin position="1201"/>
        <end position="1224"/>
    </location>
</feature>
<dbReference type="SUPFAM" id="SSF51735">
    <property type="entry name" value="NAD(P)-binding Rossmann-fold domains"/>
    <property type="match status" value="1"/>
</dbReference>
<dbReference type="EMBL" id="JQ269659">
    <property type="protein sequence ID" value="AFS33447.1"/>
    <property type="molecule type" value="Genomic_DNA"/>
</dbReference>
<dbReference type="InterPro" id="IPR036412">
    <property type="entry name" value="HAD-like_sf"/>
</dbReference>
<feature type="region of interest" description="Disordered" evidence="8">
    <location>
        <begin position="1"/>
        <end position="29"/>
    </location>
</feature>
<dbReference type="InterPro" id="IPR002347">
    <property type="entry name" value="SDR_fam"/>
</dbReference>
<dbReference type="SUPFAM" id="SSF47336">
    <property type="entry name" value="ACP-like"/>
    <property type="match status" value="1"/>
</dbReference>
<dbReference type="Gene3D" id="1.10.1200.10">
    <property type="entry name" value="ACP-like"/>
    <property type="match status" value="1"/>
</dbReference>
<dbReference type="Pfam" id="PF00106">
    <property type="entry name" value="adh_short"/>
    <property type="match status" value="1"/>
</dbReference>
<dbReference type="GO" id="GO:0004315">
    <property type="term" value="F:3-oxoacyl-[acyl-carrier-protein] synthase activity"/>
    <property type="evidence" value="ECO:0007669"/>
    <property type="project" value="InterPro"/>
</dbReference>
<accession>K9M852</accession>
<dbReference type="SUPFAM" id="SSF53901">
    <property type="entry name" value="Thiolase-like"/>
    <property type="match status" value="1"/>
</dbReference>
<evidence type="ECO:0000313" key="11">
    <source>
        <dbReference type="EMBL" id="AFS33447.1"/>
    </source>
</evidence>
<dbReference type="InterPro" id="IPR020806">
    <property type="entry name" value="PKS_PP-bd"/>
</dbReference>
<organism evidence="11">
    <name type="scientific">Streptomyces sp. A7248</name>
    <dbReference type="NCBI Taxonomy" id="1233308"/>
    <lineage>
        <taxon>Bacteria</taxon>
        <taxon>Bacillati</taxon>
        <taxon>Actinomycetota</taxon>
        <taxon>Actinomycetes</taxon>
        <taxon>Kitasatosporales</taxon>
        <taxon>Streptomycetaceae</taxon>
        <taxon>Streptomyces</taxon>
    </lineage>
</organism>
<dbReference type="CDD" id="cd05233">
    <property type="entry name" value="SDR_c"/>
    <property type="match status" value="1"/>
</dbReference>
<protein>
    <submittedName>
        <fullName evidence="11">SiaD</fullName>
    </submittedName>
</protein>
<dbReference type="SMART" id="SM00823">
    <property type="entry name" value="PKS_PP"/>
    <property type="match status" value="1"/>
</dbReference>
<dbReference type="Gene3D" id="3.40.50.1110">
    <property type="entry name" value="SGNH hydrolase"/>
    <property type="match status" value="1"/>
</dbReference>
<keyword evidence="3" id="KW-0596">Phosphopantetheine</keyword>
<dbReference type="SMART" id="SM00826">
    <property type="entry name" value="PKS_DH"/>
    <property type="match status" value="1"/>
</dbReference>
<evidence type="ECO:0000259" key="10">
    <source>
        <dbReference type="PROSITE" id="PS52019"/>
    </source>
</evidence>
<dbReference type="SUPFAM" id="SSF56784">
    <property type="entry name" value="HAD-like"/>
    <property type="match status" value="1"/>
</dbReference>
<keyword evidence="5" id="KW-0808">Transferase</keyword>
<evidence type="ECO:0000256" key="8">
    <source>
        <dbReference type="SAM" id="MobiDB-lite"/>
    </source>
</evidence>
<dbReference type="GO" id="GO:0031177">
    <property type="term" value="F:phosphopantetheine binding"/>
    <property type="evidence" value="ECO:0007669"/>
    <property type="project" value="InterPro"/>
</dbReference>
<dbReference type="PANTHER" id="PTHR43775">
    <property type="entry name" value="FATTY ACID SYNTHASE"/>
    <property type="match status" value="1"/>
</dbReference>
<dbReference type="InterPro" id="IPR050091">
    <property type="entry name" value="PKS_NRPS_Biosynth_Enz"/>
</dbReference>
<evidence type="ECO:0000256" key="7">
    <source>
        <dbReference type="PROSITE-ProRule" id="PRU01363"/>
    </source>
</evidence>
<feature type="domain" description="Ketosynthase family 3 (KS3)" evidence="9">
    <location>
        <begin position="1328"/>
        <end position="1750"/>
    </location>
</feature>
<evidence type="ECO:0000256" key="4">
    <source>
        <dbReference type="ARBA" id="ARBA00022553"/>
    </source>
</evidence>
<dbReference type="GO" id="GO:0005737">
    <property type="term" value="C:cytoplasm"/>
    <property type="evidence" value="ECO:0007669"/>
    <property type="project" value="TreeGrafter"/>
</dbReference>
<dbReference type="InterPro" id="IPR049551">
    <property type="entry name" value="PKS_DH_C"/>
</dbReference>
<dbReference type="Gene3D" id="3.40.47.10">
    <property type="match status" value="1"/>
</dbReference>
<feature type="compositionally biased region" description="Acidic residues" evidence="8">
    <location>
        <begin position="248"/>
        <end position="268"/>
    </location>
</feature>
<dbReference type="InterPro" id="IPR014030">
    <property type="entry name" value="Ketoacyl_synth_N"/>
</dbReference>
<dbReference type="InterPro" id="IPR032821">
    <property type="entry name" value="PKS_assoc"/>
</dbReference>
<dbReference type="InterPro" id="IPR036291">
    <property type="entry name" value="NAD(P)-bd_dom_sf"/>
</dbReference>
<dbReference type="Gene3D" id="3.40.50.1000">
    <property type="entry name" value="HAD superfamily/HAD-like"/>
    <property type="match status" value="1"/>
</dbReference>
<dbReference type="CDD" id="cd00833">
    <property type="entry name" value="PKS"/>
    <property type="match status" value="1"/>
</dbReference>
<dbReference type="InterPro" id="IPR010037">
    <property type="entry name" value="FkbH_domain"/>
</dbReference>
<proteinExistence type="inferred from homology"/>
<dbReference type="Pfam" id="PF00109">
    <property type="entry name" value="ketoacyl-synt"/>
    <property type="match status" value="1"/>
</dbReference>
<dbReference type="NCBIfam" id="TIGR01686">
    <property type="entry name" value="FkbH"/>
    <property type="match status" value="1"/>
</dbReference>
<dbReference type="SMART" id="SM00825">
    <property type="entry name" value="PKS_KS"/>
    <property type="match status" value="1"/>
</dbReference>
<dbReference type="InterPro" id="IPR002539">
    <property type="entry name" value="MaoC-like_dom"/>
</dbReference>
<feature type="compositionally biased region" description="Low complexity" evidence="8">
    <location>
        <begin position="578"/>
        <end position="595"/>
    </location>
</feature>
<dbReference type="InterPro" id="IPR010033">
    <property type="entry name" value="HAD_SF_ppase_IIIC"/>
</dbReference>
<dbReference type="InterPro" id="IPR018201">
    <property type="entry name" value="Ketoacyl_synth_AS"/>
</dbReference>
<dbReference type="GO" id="GO:0033068">
    <property type="term" value="P:macrolide biosynthetic process"/>
    <property type="evidence" value="ECO:0007669"/>
    <property type="project" value="UniProtKB-ARBA"/>
</dbReference>
<dbReference type="PANTHER" id="PTHR43775:SF37">
    <property type="entry name" value="SI:DKEY-61P9.11"/>
    <property type="match status" value="1"/>
</dbReference>
<dbReference type="GO" id="GO:0006635">
    <property type="term" value="P:fatty acid beta-oxidation"/>
    <property type="evidence" value="ECO:0007669"/>
    <property type="project" value="UniProtKB-UniPathway"/>
</dbReference>